<dbReference type="InterPro" id="IPR029058">
    <property type="entry name" value="AB_hydrolase_fold"/>
</dbReference>
<protein>
    <submittedName>
        <fullName evidence="2">Alpha/beta hydrolase</fullName>
    </submittedName>
</protein>
<evidence type="ECO:0000259" key="1">
    <source>
        <dbReference type="Pfam" id="PF00561"/>
    </source>
</evidence>
<keyword evidence="3" id="KW-1185">Reference proteome</keyword>
<keyword evidence="2" id="KW-0378">Hydrolase</keyword>
<dbReference type="SUPFAM" id="SSF53474">
    <property type="entry name" value="alpha/beta-Hydrolases"/>
    <property type="match status" value="1"/>
</dbReference>
<dbReference type="GO" id="GO:0016787">
    <property type="term" value="F:hydrolase activity"/>
    <property type="evidence" value="ECO:0007669"/>
    <property type="project" value="UniProtKB-KW"/>
</dbReference>
<dbReference type="AlphaFoldDB" id="A0A368L8E8"/>
<dbReference type="PANTHER" id="PTHR43798:SF33">
    <property type="entry name" value="HYDROLASE, PUTATIVE (AFU_ORTHOLOGUE AFUA_2G14860)-RELATED"/>
    <property type="match status" value="1"/>
</dbReference>
<dbReference type="PANTHER" id="PTHR43798">
    <property type="entry name" value="MONOACYLGLYCEROL LIPASE"/>
    <property type="match status" value="1"/>
</dbReference>
<comment type="caution">
    <text evidence="2">The sequence shown here is derived from an EMBL/GenBank/DDBJ whole genome shotgun (WGS) entry which is preliminary data.</text>
</comment>
<dbReference type="RefSeq" id="WP_114401938.1">
    <property type="nucleotide sequence ID" value="NZ_QPGB01000001.1"/>
</dbReference>
<dbReference type="PRINTS" id="PR00111">
    <property type="entry name" value="ABHYDROLASE"/>
</dbReference>
<dbReference type="EMBL" id="QPGB01000001">
    <property type="protein sequence ID" value="RCS59791.1"/>
    <property type="molecule type" value="Genomic_DNA"/>
</dbReference>
<proteinExistence type="predicted"/>
<dbReference type="Pfam" id="PF00561">
    <property type="entry name" value="Abhydrolase_1"/>
    <property type="match status" value="1"/>
</dbReference>
<name>A0A368L8E8_9BURK</name>
<dbReference type="Gene3D" id="3.40.50.1820">
    <property type="entry name" value="alpha/beta hydrolase"/>
    <property type="match status" value="1"/>
</dbReference>
<dbReference type="InterPro" id="IPR000639">
    <property type="entry name" value="Epox_hydrolase-like"/>
</dbReference>
<dbReference type="Proteomes" id="UP000252357">
    <property type="component" value="Unassembled WGS sequence"/>
</dbReference>
<gene>
    <name evidence="2" type="ORF">DU000_03555</name>
</gene>
<sequence length="292" mass="33249">MLTSTSTFLSIRGLRYHVRQWGRVGAPQVFMLHGWMDMSATFQFVVEALRQDWHVLAPDWRGFGQTDCAPAYWFPDYLADLDALLAHYQPDTPVRLVGHSMGGNVAMFYAGIRPERVARVATLEGIGLPSISPQRAPARYARWLTQQREPLPKMGQYASLAMAAARLQQQNPRLTAAQANFLATEWAQSIQVAQTPMWSWQADPKHKWVNPILFRLDEMLACWQQISAPVLWVTGENSDFLADVKRSGDYDLRWQALSNVTQVMLENAGHLLQRDQPAQLAKHIESFFEPTR</sequence>
<feature type="domain" description="AB hydrolase-1" evidence="1">
    <location>
        <begin position="29"/>
        <end position="273"/>
    </location>
</feature>
<accession>A0A368L8E8</accession>
<evidence type="ECO:0000313" key="3">
    <source>
        <dbReference type="Proteomes" id="UP000252357"/>
    </source>
</evidence>
<dbReference type="InterPro" id="IPR000073">
    <property type="entry name" value="AB_hydrolase_1"/>
</dbReference>
<evidence type="ECO:0000313" key="2">
    <source>
        <dbReference type="EMBL" id="RCS59791.1"/>
    </source>
</evidence>
<dbReference type="InterPro" id="IPR050266">
    <property type="entry name" value="AB_hydrolase_sf"/>
</dbReference>
<dbReference type="OrthoDB" id="149912at2"/>
<reference evidence="2 3" key="1">
    <citation type="journal article" date="2018" name="Int. J. Syst. Evol. Microbiol.">
        <title>Parvibium lacunae gen. nov., sp. nov., a new member of the family Alcaligenaceae isolated from a freshwater pond.</title>
        <authorList>
            <person name="Chen W.M."/>
            <person name="Xie P.B."/>
            <person name="Hsu M.Y."/>
            <person name="Sheu S.Y."/>
        </authorList>
    </citation>
    <scope>NUCLEOTIDE SEQUENCE [LARGE SCALE GENOMIC DNA]</scope>
    <source>
        <strain evidence="2 3">KMB9</strain>
    </source>
</reference>
<dbReference type="GO" id="GO:0016020">
    <property type="term" value="C:membrane"/>
    <property type="evidence" value="ECO:0007669"/>
    <property type="project" value="TreeGrafter"/>
</dbReference>
<organism evidence="2 3">
    <name type="scientific">Parvibium lacunae</name>
    <dbReference type="NCBI Taxonomy" id="1888893"/>
    <lineage>
        <taxon>Bacteria</taxon>
        <taxon>Pseudomonadati</taxon>
        <taxon>Pseudomonadota</taxon>
        <taxon>Betaproteobacteria</taxon>
        <taxon>Burkholderiales</taxon>
        <taxon>Alcaligenaceae</taxon>
        <taxon>Parvibium</taxon>
    </lineage>
</organism>
<dbReference type="PRINTS" id="PR00412">
    <property type="entry name" value="EPOXHYDRLASE"/>
</dbReference>